<dbReference type="PANTHER" id="PTHR47510">
    <property type="entry name" value="REVERSE TRANSCRIPTASE DOMAIN-CONTAINING PROTEIN"/>
    <property type="match status" value="1"/>
</dbReference>
<name>A0A6S7I4X1_PARCT</name>
<dbReference type="EMBL" id="CACRXK020007917">
    <property type="protein sequence ID" value="CAB4013534.1"/>
    <property type="molecule type" value="Genomic_DNA"/>
</dbReference>
<evidence type="ECO:0000313" key="2">
    <source>
        <dbReference type="EMBL" id="CAB4013534.1"/>
    </source>
</evidence>
<dbReference type="OrthoDB" id="7762587at2759"/>
<feature type="non-terminal residue" evidence="2">
    <location>
        <position position="1"/>
    </location>
</feature>
<dbReference type="InterPro" id="IPR036514">
    <property type="entry name" value="SGNH_hydro_sf"/>
</dbReference>
<protein>
    <recommendedName>
        <fullName evidence="1">SGNH hydrolase-type esterase domain-containing protein</fullName>
    </recommendedName>
</protein>
<accession>A0A6S7I4X1</accession>
<dbReference type="SUPFAM" id="SSF52266">
    <property type="entry name" value="SGNH hydrolase"/>
    <property type="match status" value="1"/>
</dbReference>
<reference evidence="2" key="1">
    <citation type="submission" date="2020-04" db="EMBL/GenBank/DDBJ databases">
        <authorList>
            <person name="Alioto T."/>
            <person name="Alioto T."/>
            <person name="Gomez Garrido J."/>
        </authorList>
    </citation>
    <scope>NUCLEOTIDE SEQUENCE</scope>
    <source>
        <strain evidence="2">A484AB</strain>
    </source>
</reference>
<sequence>MIKNIQGPKLGKEVGNRVVVKSFPGATSEDMRHYIKPTINRSPNRIVLHCGTNDLKNSSPTEVAERVASLASEIEKTSETKVIISELVARRDMNDQVKTVNKQLRKHCQSNGWTLIQHNNISFADLNRGGLHLNHEDLSNAFNEHFSTIGPKLASEIPVSSNHTSYTDYLINTDKRFQFTQTNNDQVFSVLSKLCKSKATGLDQISARLVRECADLISSSITNIFNLSLLLGTFPEDWKCAKVTPIFKQGTRNEMNNYRPISVISVMAKAFERIIYNQLYAYMLEHDLLSEHQSGFRSLHSTATALLEATDSWSYNIDRGNINA</sequence>
<dbReference type="Proteomes" id="UP001152795">
    <property type="component" value="Unassembled WGS sequence"/>
</dbReference>
<dbReference type="Gene3D" id="3.40.50.1110">
    <property type="entry name" value="SGNH hydrolase"/>
    <property type="match status" value="1"/>
</dbReference>
<keyword evidence="3" id="KW-1185">Reference proteome</keyword>
<proteinExistence type="predicted"/>
<evidence type="ECO:0000259" key="1">
    <source>
        <dbReference type="Pfam" id="PF13472"/>
    </source>
</evidence>
<evidence type="ECO:0000313" key="3">
    <source>
        <dbReference type="Proteomes" id="UP001152795"/>
    </source>
</evidence>
<dbReference type="AlphaFoldDB" id="A0A6S7I4X1"/>
<dbReference type="InterPro" id="IPR013830">
    <property type="entry name" value="SGNH_hydro"/>
</dbReference>
<organism evidence="2 3">
    <name type="scientific">Paramuricea clavata</name>
    <name type="common">Red gorgonian</name>
    <name type="synonym">Violescent sea-whip</name>
    <dbReference type="NCBI Taxonomy" id="317549"/>
    <lineage>
        <taxon>Eukaryota</taxon>
        <taxon>Metazoa</taxon>
        <taxon>Cnidaria</taxon>
        <taxon>Anthozoa</taxon>
        <taxon>Octocorallia</taxon>
        <taxon>Malacalcyonacea</taxon>
        <taxon>Plexauridae</taxon>
        <taxon>Paramuricea</taxon>
    </lineage>
</organism>
<dbReference type="Pfam" id="PF13472">
    <property type="entry name" value="Lipase_GDSL_2"/>
    <property type="match status" value="1"/>
</dbReference>
<gene>
    <name evidence="2" type="ORF">PACLA_8A040512</name>
</gene>
<dbReference type="PANTHER" id="PTHR47510:SF3">
    <property type="entry name" value="ENDO_EXONUCLEASE_PHOSPHATASE DOMAIN-CONTAINING PROTEIN"/>
    <property type="match status" value="1"/>
</dbReference>
<comment type="caution">
    <text evidence="2">The sequence shown here is derived from an EMBL/GenBank/DDBJ whole genome shotgun (WGS) entry which is preliminary data.</text>
</comment>
<feature type="domain" description="SGNH hydrolase-type esterase" evidence="1">
    <location>
        <begin position="9"/>
        <end position="135"/>
    </location>
</feature>